<keyword evidence="2" id="KW-0732">Signal</keyword>
<proteinExistence type="predicted"/>
<feature type="signal peptide" evidence="2">
    <location>
        <begin position="1"/>
        <end position="20"/>
    </location>
</feature>
<dbReference type="eggNOG" id="COG4213">
    <property type="taxonomic scope" value="Bacteria"/>
</dbReference>
<feature type="compositionally biased region" description="Acidic residues" evidence="1">
    <location>
        <begin position="397"/>
        <end position="406"/>
    </location>
</feature>
<evidence type="ECO:0000256" key="2">
    <source>
        <dbReference type="SAM" id="SignalP"/>
    </source>
</evidence>
<evidence type="ECO:0000313" key="3">
    <source>
        <dbReference type="EMBL" id="KFI61672.1"/>
    </source>
</evidence>
<dbReference type="EMBL" id="JGYX01000001">
    <property type="protein sequence ID" value="KFI61672.1"/>
    <property type="molecule type" value="Genomic_DNA"/>
</dbReference>
<evidence type="ECO:0000256" key="1">
    <source>
        <dbReference type="SAM" id="MobiDB-lite"/>
    </source>
</evidence>
<protein>
    <recommendedName>
        <fullName evidence="5">Periplasmic binding protein domain-containing protein</fullName>
    </recommendedName>
</protein>
<sequence length="514" mass="55743">MRRRQVFVRLAAAAAVLSLAVPLSGCTARQEEPEPSDPQAHEAGTVAIFTPTDGLTISQHTPLNKWQALTPELEQALQEQGFSREDIHVHTSDGLARQSRDIQDYVVEALTPNEDDPQPDEITLVVAPAVEAGDATRQYGDYVTEHIDWSADDIDSQDEETSEDDRKAEQDAQRLVTALDLAREAGMRVVLMASTITGFTPDAYVQMSDAERIGAIQAQNIVDKLKLDTTSVENPKYIEVMLPRNTVSEDTSDTDESEQETDDFAAAAFRGAWNVLAPYFQDGRALSPSGLLTAETTADDWRSVAFDASDEDAIASELTQRLRMDDADARHTRVDGIIAMNDYVASSVIGQLSSLGYVGTSADINPSISISGIVGNIAGRKDLVKQPVPDPIKAPEESGDNADGDIDDDIERMNSRWPIVTGYGAYLDIIPRIVDGQQWMTALEDRVAISDDVAQICARLDADKPLDDLEGISTTDINGSKVPTLTEPLVAVSASNLKEALIDPEYITLADAGL</sequence>
<evidence type="ECO:0000313" key="4">
    <source>
        <dbReference type="Proteomes" id="UP000029046"/>
    </source>
</evidence>
<dbReference type="AlphaFoldDB" id="A0A087ASC2"/>
<dbReference type="InterPro" id="IPR028082">
    <property type="entry name" value="Peripla_BP_I"/>
</dbReference>
<keyword evidence="4" id="KW-1185">Reference proteome</keyword>
<gene>
    <name evidence="3" type="ORF">BIGA_0193</name>
</gene>
<organism evidence="3 4">
    <name type="scientific">Bifidobacterium pullorum subsp. gallinarum</name>
    <dbReference type="NCBI Taxonomy" id="78344"/>
    <lineage>
        <taxon>Bacteria</taxon>
        <taxon>Bacillati</taxon>
        <taxon>Actinomycetota</taxon>
        <taxon>Actinomycetes</taxon>
        <taxon>Bifidobacteriales</taxon>
        <taxon>Bifidobacteriaceae</taxon>
        <taxon>Bifidobacterium</taxon>
    </lineage>
</organism>
<comment type="caution">
    <text evidence="3">The sequence shown here is derived from an EMBL/GenBank/DDBJ whole genome shotgun (WGS) entry which is preliminary data.</text>
</comment>
<name>A0A087ASC2_9BIFI</name>
<dbReference type="SUPFAM" id="SSF53822">
    <property type="entry name" value="Periplasmic binding protein-like I"/>
    <property type="match status" value="1"/>
</dbReference>
<feature type="compositionally biased region" description="Acidic residues" evidence="1">
    <location>
        <begin position="150"/>
        <end position="163"/>
    </location>
</feature>
<reference evidence="3 4" key="1">
    <citation type="submission" date="2014-03" db="EMBL/GenBank/DDBJ databases">
        <title>Genomics of Bifidobacteria.</title>
        <authorList>
            <person name="Ventura M."/>
            <person name="Milani C."/>
            <person name="Lugli G.A."/>
        </authorList>
    </citation>
    <scope>NUCLEOTIDE SEQUENCE [LARGE SCALE GENOMIC DNA]</scope>
    <source>
        <strain evidence="3 4">LMG 11586</strain>
    </source>
</reference>
<feature type="region of interest" description="Disordered" evidence="1">
    <location>
        <begin position="386"/>
        <end position="406"/>
    </location>
</feature>
<feature type="chain" id="PRO_5039515100" description="Periplasmic binding protein domain-containing protein" evidence="2">
    <location>
        <begin position="21"/>
        <end position="514"/>
    </location>
</feature>
<dbReference type="RefSeq" id="WP_033505739.1">
    <property type="nucleotide sequence ID" value="NZ_JGYX01000001.1"/>
</dbReference>
<dbReference type="Gene3D" id="3.40.50.2300">
    <property type="match status" value="3"/>
</dbReference>
<dbReference type="OrthoDB" id="3239411at2"/>
<evidence type="ECO:0008006" key="5">
    <source>
        <dbReference type="Google" id="ProtNLM"/>
    </source>
</evidence>
<dbReference type="Proteomes" id="UP000029046">
    <property type="component" value="Unassembled WGS sequence"/>
</dbReference>
<feature type="region of interest" description="Disordered" evidence="1">
    <location>
        <begin position="148"/>
        <end position="171"/>
    </location>
</feature>
<accession>A0A087ASC2</accession>